<accession>A0A0M9AQ78</accession>
<organism evidence="1 2">
    <name type="scientific">Halorubrum tropicale</name>
    <dbReference type="NCBI Taxonomy" id="1765655"/>
    <lineage>
        <taxon>Archaea</taxon>
        <taxon>Methanobacteriati</taxon>
        <taxon>Methanobacteriota</taxon>
        <taxon>Stenosarchaea group</taxon>
        <taxon>Halobacteria</taxon>
        <taxon>Halobacteriales</taxon>
        <taxon>Haloferacaceae</taxon>
        <taxon>Halorubrum</taxon>
    </lineage>
</organism>
<dbReference type="EMBL" id="LIST01000007">
    <property type="protein sequence ID" value="KOX95475.1"/>
    <property type="molecule type" value="Genomic_DNA"/>
</dbReference>
<reference evidence="1 2" key="1">
    <citation type="submission" date="2015-08" db="EMBL/GenBank/DDBJ databases">
        <title>Genomes of Isolates from Cabo Rojo, PR.</title>
        <authorList>
            <person name="Sanchez-Nieves R.L."/>
            <person name="Montalvo-Rodriguez R."/>
        </authorList>
    </citation>
    <scope>NUCLEOTIDE SEQUENCE [LARGE SCALE GENOMIC DNA]</scope>
    <source>
        <strain evidence="1 2">5</strain>
    </source>
</reference>
<dbReference type="Proteomes" id="UP000037747">
    <property type="component" value="Unassembled WGS sequence"/>
</dbReference>
<sequence>MLKLIFAEFLFLLVIQTVSTDNLIIVVLDRIFCANSWLKNSLPLIRGLEMRRIDMIFELSALFMIVEKGTCELSDETLI</sequence>
<name>A0A0M9AQ78_9EURY</name>
<gene>
    <name evidence="1" type="ORF">AMR74_15115</name>
</gene>
<comment type="caution">
    <text evidence="1">The sequence shown here is derived from an EMBL/GenBank/DDBJ whole genome shotgun (WGS) entry which is preliminary data.</text>
</comment>
<proteinExistence type="predicted"/>
<evidence type="ECO:0000313" key="2">
    <source>
        <dbReference type="Proteomes" id="UP000037747"/>
    </source>
</evidence>
<protein>
    <submittedName>
        <fullName evidence="1">Uncharacterized protein</fullName>
    </submittedName>
</protein>
<evidence type="ECO:0000313" key="1">
    <source>
        <dbReference type="EMBL" id="KOX95475.1"/>
    </source>
</evidence>
<keyword evidence="2" id="KW-1185">Reference proteome</keyword>
<dbReference type="AlphaFoldDB" id="A0A0M9AQ78"/>